<dbReference type="EMBL" id="WVUK01000041">
    <property type="protein sequence ID" value="KAF7496051.1"/>
    <property type="molecule type" value="Genomic_DNA"/>
</dbReference>
<dbReference type="OrthoDB" id="541052at2759"/>
<dbReference type="AlphaFoldDB" id="A0A834VGI1"/>
<comment type="subcellular location">
    <subcellularLocation>
        <location evidence="1">Endoplasmic reticulum lumen</location>
    </subcellularLocation>
</comment>
<reference evidence="5" key="3">
    <citation type="submission" date="2022-06" db="UniProtKB">
        <authorList>
            <consortium name="EnsemblMetazoa"/>
        </authorList>
    </citation>
    <scope>IDENTIFICATION</scope>
</reference>
<dbReference type="InterPro" id="IPR006598">
    <property type="entry name" value="CAP10"/>
</dbReference>
<dbReference type="Proteomes" id="UP000070412">
    <property type="component" value="Unassembled WGS sequence"/>
</dbReference>
<reference evidence="4" key="2">
    <citation type="submission" date="2020-01" db="EMBL/GenBank/DDBJ databases">
        <authorList>
            <person name="Korhonen P.K.K."/>
            <person name="Guangxu M.G."/>
            <person name="Wang T.W."/>
            <person name="Stroehlein A.J.S."/>
            <person name="Young N.D."/>
            <person name="Ang C.-S.A."/>
            <person name="Fernando D.W.F."/>
            <person name="Lu H.L."/>
            <person name="Taylor S.T."/>
            <person name="Ehtesham M.E.M."/>
            <person name="Najaraj S.H.N."/>
            <person name="Harsha G.H.G."/>
            <person name="Madugundu A.M."/>
            <person name="Renuse S.R."/>
            <person name="Holt D.H."/>
            <person name="Pandey A.P."/>
            <person name="Papenfuss A.P."/>
            <person name="Gasser R.B.G."/>
            <person name="Fischer K.F."/>
        </authorList>
    </citation>
    <scope>NUCLEOTIDE SEQUENCE</scope>
    <source>
        <strain evidence="4">SSS_KF_BRIS2020</strain>
    </source>
</reference>
<accession>A0A834VGI1</accession>
<dbReference type="SMART" id="SM00672">
    <property type="entry name" value="CAP10"/>
    <property type="match status" value="1"/>
</dbReference>
<reference evidence="6" key="1">
    <citation type="journal article" date="2020" name="PLoS Negl. Trop. Dis.">
        <title>High-quality nuclear genome for Sarcoptes scabiei-A critical resource for a neglected parasite.</title>
        <authorList>
            <person name="Korhonen P.K."/>
            <person name="Gasser R.B."/>
            <person name="Ma G."/>
            <person name="Wang T."/>
            <person name="Stroehlein A.J."/>
            <person name="Young N.D."/>
            <person name="Ang C.S."/>
            <person name="Fernando D.D."/>
            <person name="Lu H.C."/>
            <person name="Taylor S."/>
            <person name="Reynolds S.L."/>
            <person name="Mofiz E."/>
            <person name="Najaraj S.H."/>
            <person name="Gowda H."/>
            <person name="Madugundu A."/>
            <person name="Renuse S."/>
            <person name="Holt D."/>
            <person name="Pandey A."/>
            <person name="Papenfuss A.T."/>
            <person name="Fischer K."/>
        </authorList>
    </citation>
    <scope>NUCLEOTIDE SEQUENCE [LARGE SCALE GENOMIC DNA]</scope>
</reference>
<evidence type="ECO:0000313" key="4">
    <source>
        <dbReference type="EMBL" id="KAF7496051.1"/>
    </source>
</evidence>
<keyword evidence="6" id="KW-1185">Reference proteome</keyword>
<dbReference type="Pfam" id="PF05686">
    <property type="entry name" value="Glyco_transf_90"/>
    <property type="match status" value="1"/>
</dbReference>
<proteinExistence type="predicted"/>
<protein>
    <submittedName>
        <fullName evidence="4">KDEL motif-containing protein 1</fullName>
    </submittedName>
</protein>
<feature type="domain" description="Glycosyl transferase CAP10" evidence="3">
    <location>
        <begin position="215"/>
        <end position="464"/>
    </location>
</feature>
<comment type="function">
    <text evidence="2">Protein O-glucosyltransferase. Catalyzes the reaction that attaches glucose through an O-glycosidic linkage to a conserved serine residue found in the consensus sequence C-X-S-X-[PA]-C in epidermal growth factor-like repeats. Regulates Notch signaling by glucosylating Notch in the ER, glucosylation is required for the correct folding and cleavage of Notch.</text>
</comment>
<evidence type="ECO:0000256" key="1">
    <source>
        <dbReference type="ARBA" id="ARBA00004319"/>
    </source>
</evidence>
<dbReference type="GO" id="GO:0046527">
    <property type="term" value="F:glucosyltransferase activity"/>
    <property type="evidence" value="ECO:0007669"/>
    <property type="project" value="TreeGrafter"/>
</dbReference>
<evidence type="ECO:0000259" key="3">
    <source>
        <dbReference type="SMART" id="SM00672"/>
    </source>
</evidence>
<organism evidence="4">
    <name type="scientific">Sarcoptes scabiei</name>
    <name type="common">Itch mite</name>
    <name type="synonym">Acarus scabiei</name>
    <dbReference type="NCBI Taxonomy" id="52283"/>
    <lineage>
        <taxon>Eukaryota</taxon>
        <taxon>Metazoa</taxon>
        <taxon>Ecdysozoa</taxon>
        <taxon>Arthropoda</taxon>
        <taxon>Chelicerata</taxon>
        <taxon>Arachnida</taxon>
        <taxon>Acari</taxon>
        <taxon>Acariformes</taxon>
        <taxon>Sarcoptiformes</taxon>
        <taxon>Astigmata</taxon>
        <taxon>Psoroptidia</taxon>
        <taxon>Sarcoptoidea</taxon>
        <taxon>Sarcoptidae</taxon>
        <taxon>Sarcoptinae</taxon>
        <taxon>Sarcoptes</taxon>
    </lineage>
</organism>
<dbReference type="PANTHER" id="PTHR12203:SF122">
    <property type="entry name" value="GLYCOSYL TRANSFERASE CAP10 DOMAIN-CONTAINING PROTEIN"/>
    <property type="match status" value="1"/>
</dbReference>
<sequence>MKPIENPYRLNAKKCYLWTKILNETQFCVRLSKKNLESNHFDTLESFLDHVEFCDFDEPIDSESNSIETFRYRMSIVLYSLYDQMECDQSYEIIVGVNNQIVYRQNLFENFERILSEQCDCPLQDWYERMRCDSISNRLLQQQIHRDLKSFGTEPIDFQFVLDEARKLFANFTRTYAFCHYRIENNRPFKHCYGEYVGFSKFFDEILLSLLRKTTIPDVDLLVNLGDWPLSIHRHLNRLPIFSWCGSSDTYDIVLPTYELSESILQHINQSPMQILNVFGHQTIKFDEKNNSLFWRGRDSNRARLRLIELAKLNPDRYDVAITNFFFFRDEMHRYRSSRENQTYVSFLNFFNHRYQINLDGTVAAYRFPFLLAGTSLILKQRSKYFEFFYDRFVKDQHYLEIKEDLSDLDDTLQQLIDGKISLLHIKRMIWNSRITVLKHLLPSSIYCYYFEALRSYSKRLKRNEDFDNQRSLNEDFRKRNNLEPIQHQSQSKQCDCLSALENRNIRSIPFSDAEHRVEL</sequence>
<dbReference type="GO" id="GO:0005788">
    <property type="term" value="C:endoplasmic reticulum lumen"/>
    <property type="evidence" value="ECO:0007669"/>
    <property type="project" value="UniProtKB-SubCell"/>
</dbReference>
<gene>
    <name evidence="4" type="ORF">SSS_4266</name>
</gene>
<evidence type="ECO:0000256" key="2">
    <source>
        <dbReference type="ARBA" id="ARBA00045690"/>
    </source>
</evidence>
<dbReference type="EnsemblMetazoa" id="SSS_4266s_mrna">
    <property type="protein sequence ID" value="KAF7496051.1"/>
    <property type="gene ID" value="SSS_4266"/>
</dbReference>
<dbReference type="PANTHER" id="PTHR12203">
    <property type="entry name" value="KDEL LYS-ASP-GLU-LEU CONTAINING - RELATED"/>
    <property type="match status" value="1"/>
</dbReference>
<evidence type="ECO:0000313" key="5">
    <source>
        <dbReference type="EnsemblMetazoa" id="KAF7496051.1"/>
    </source>
</evidence>
<name>A0A834VGI1_SARSC</name>
<dbReference type="InterPro" id="IPR051091">
    <property type="entry name" value="O-Glucosyltr/Glycosyltrsf_90"/>
</dbReference>
<evidence type="ECO:0000313" key="6">
    <source>
        <dbReference type="Proteomes" id="UP000070412"/>
    </source>
</evidence>